<keyword evidence="5 8" id="KW-0378">Hydrolase</keyword>
<dbReference type="HAMAP" id="MF_01895">
    <property type="entry name" value="RNase_R"/>
    <property type="match status" value="1"/>
</dbReference>
<evidence type="ECO:0000256" key="3">
    <source>
        <dbReference type="ARBA" id="ARBA00022490"/>
    </source>
</evidence>
<comment type="similarity">
    <text evidence="8">Belongs to the RNR ribonuclease family. RNase R subfamily.</text>
</comment>
<evidence type="ECO:0000256" key="7">
    <source>
        <dbReference type="ARBA" id="ARBA00022884"/>
    </source>
</evidence>
<dbReference type="CDD" id="cd04471">
    <property type="entry name" value="S1_RNase_R"/>
    <property type="match status" value="1"/>
</dbReference>
<dbReference type="InterPro" id="IPR011129">
    <property type="entry name" value="CSD"/>
</dbReference>
<feature type="compositionally biased region" description="Basic residues" evidence="9">
    <location>
        <begin position="833"/>
        <end position="845"/>
    </location>
</feature>
<dbReference type="Pfam" id="PF17876">
    <property type="entry name" value="CSD2"/>
    <property type="match status" value="1"/>
</dbReference>
<evidence type="ECO:0000256" key="9">
    <source>
        <dbReference type="SAM" id="MobiDB-lite"/>
    </source>
</evidence>
<reference evidence="11 12" key="1">
    <citation type="submission" date="2024-06" db="EMBL/GenBank/DDBJ databases">
        <title>Genomic Encyclopedia of Type Strains, Phase V (KMG-V): Genome sequencing to study the core and pangenomes of soil and plant-associated prokaryotes.</title>
        <authorList>
            <person name="Whitman W."/>
        </authorList>
    </citation>
    <scope>NUCLEOTIDE SEQUENCE [LARGE SCALE GENOMIC DNA]</scope>
    <source>
        <strain evidence="11 12">NE40</strain>
    </source>
</reference>
<feature type="compositionally biased region" description="Basic and acidic residues" evidence="9">
    <location>
        <begin position="778"/>
        <end position="790"/>
    </location>
</feature>
<evidence type="ECO:0000256" key="5">
    <source>
        <dbReference type="ARBA" id="ARBA00022801"/>
    </source>
</evidence>
<evidence type="ECO:0000256" key="2">
    <source>
        <dbReference type="ARBA" id="ARBA00004496"/>
    </source>
</evidence>
<dbReference type="SMART" id="SM00955">
    <property type="entry name" value="RNB"/>
    <property type="match status" value="1"/>
</dbReference>
<dbReference type="PROSITE" id="PS01175">
    <property type="entry name" value="RIBONUCLEASE_II"/>
    <property type="match status" value="1"/>
</dbReference>
<comment type="catalytic activity">
    <reaction evidence="1 8">
        <text>Exonucleolytic cleavage in the 3'- to 5'-direction to yield nucleoside 5'-phosphates.</text>
        <dbReference type="EC" id="3.1.13.1"/>
    </reaction>
</comment>
<keyword evidence="4 8" id="KW-0540">Nuclease</keyword>
<comment type="subcellular location">
    <subcellularLocation>
        <location evidence="2 8">Cytoplasm</location>
    </subcellularLocation>
</comment>
<dbReference type="Pfam" id="PF08206">
    <property type="entry name" value="OB_RNB"/>
    <property type="match status" value="1"/>
</dbReference>
<evidence type="ECO:0000313" key="11">
    <source>
        <dbReference type="EMBL" id="MET4757638.1"/>
    </source>
</evidence>
<dbReference type="NCBIfam" id="TIGR00358">
    <property type="entry name" value="3_prime_RNase"/>
    <property type="match status" value="1"/>
</dbReference>
<evidence type="ECO:0000256" key="6">
    <source>
        <dbReference type="ARBA" id="ARBA00022839"/>
    </source>
</evidence>
<feature type="compositionally biased region" description="Basic residues" evidence="9">
    <location>
        <begin position="746"/>
        <end position="762"/>
    </location>
</feature>
<dbReference type="InterPro" id="IPR011805">
    <property type="entry name" value="RNase_R"/>
</dbReference>
<dbReference type="InterPro" id="IPR050180">
    <property type="entry name" value="RNR_Ribonuclease"/>
</dbReference>
<protein>
    <recommendedName>
        <fullName evidence="8">Ribonuclease R</fullName>
        <shortName evidence="8">RNase R</shortName>
        <ecNumber evidence="8">3.1.13.1</ecNumber>
    </recommendedName>
</protein>
<dbReference type="EC" id="3.1.13.1" evidence="8"/>
<evidence type="ECO:0000256" key="8">
    <source>
        <dbReference type="HAMAP-Rule" id="MF_01895"/>
    </source>
</evidence>
<feature type="compositionally biased region" description="Basic residues" evidence="9">
    <location>
        <begin position="791"/>
        <end position="806"/>
    </location>
</feature>
<accession>A0ABV2SIP9</accession>
<keyword evidence="3 8" id="KW-0963">Cytoplasm</keyword>
<dbReference type="InterPro" id="IPR003029">
    <property type="entry name" value="S1_domain"/>
</dbReference>
<proteinExistence type="inferred from homology"/>
<dbReference type="InterPro" id="IPR001900">
    <property type="entry name" value="RNase_II/R"/>
</dbReference>
<dbReference type="SUPFAM" id="SSF50249">
    <property type="entry name" value="Nucleic acid-binding proteins"/>
    <property type="match status" value="4"/>
</dbReference>
<dbReference type="RefSeq" id="WP_354007777.1">
    <property type="nucleotide sequence ID" value="NZ_JBEWTA010000001.1"/>
</dbReference>
<comment type="function">
    <text evidence="8">3'-5' exoribonuclease that releases 5'-nucleoside monophosphates and is involved in maturation of structured RNAs.</text>
</comment>
<dbReference type="InterPro" id="IPR040476">
    <property type="entry name" value="CSD2"/>
</dbReference>
<dbReference type="InterPro" id="IPR012340">
    <property type="entry name" value="NA-bd_OB-fold"/>
</dbReference>
<keyword evidence="12" id="KW-1185">Reference proteome</keyword>
<evidence type="ECO:0000256" key="4">
    <source>
        <dbReference type="ARBA" id="ARBA00022722"/>
    </source>
</evidence>
<feature type="domain" description="S1 motif" evidence="10">
    <location>
        <begin position="659"/>
        <end position="740"/>
    </location>
</feature>
<evidence type="ECO:0000313" key="12">
    <source>
        <dbReference type="Proteomes" id="UP001549366"/>
    </source>
</evidence>
<evidence type="ECO:0000259" key="10">
    <source>
        <dbReference type="PROSITE" id="PS50126"/>
    </source>
</evidence>
<gene>
    <name evidence="8" type="primary">rnr</name>
    <name evidence="11" type="ORF">V5J35_002830</name>
</gene>
<dbReference type="SMART" id="SM00316">
    <property type="entry name" value="S1"/>
    <property type="match status" value="1"/>
</dbReference>
<dbReference type="NCBIfam" id="TIGR02063">
    <property type="entry name" value="RNase_R"/>
    <property type="match status" value="1"/>
</dbReference>
<dbReference type="Gene3D" id="2.40.50.140">
    <property type="entry name" value="Nucleic acid-binding proteins"/>
    <property type="match status" value="2"/>
</dbReference>
<feature type="region of interest" description="Disordered" evidence="9">
    <location>
        <begin position="741"/>
        <end position="845"/>
    </location>
</feature>
<keyword evidence="7 8" id="KW-0694">RNA-binding</keyword>
<dbReference type="PANTHER" id="PTHR23355">
    <property type="entry name" value="RIBONUCLEASE"/>
    <property type="match status" value="1"/>
</dbReference>
<keyword evidence="6 8" id="KW-0269">Exonuclease</keyword>
<organism evidence="11 12">
    <name type="scientific">Endozoicomonas lisbonensis</name>
    <dbReference type="NCBI Taxonomy" id="3120522"/>
    <lineage>
        <taxon>Bacteria</taxon>
        <taxon>Pseudomonadati</taxon>
        <taxon>Pseudomonadota</taxon>
        <taxon>Gammaproteobacteria</taxon>
        <taxon>Oceanospirillales</taxon>
        <taxon>Endozoicomonadaceae</taxon>
        <taxon>Endozoicomonas</taxon>
    </lineage>
</organism>
<dbReference type="EMBL" id="JBEWTB010000002">
    <property type="protein sequence ID" value="MET4757638.1"/>
    <property type="molecule type" value="Genomic_DNA"/>
</dbReference>
<dbReference type="InterPro" id="IPR022966">
    <property type="entry name" value="RNase_II/R_CS"/>
</dbReference>
<sequence length="845" mass="95230">MSKGWKDTDPQAAQEASRYATPIPSRLFIMELLDQRGAPASHKALCAELKITEPEQREALLFRLKAMIRDGQLHETRKGTFGLLSKMDLVKGRVQGNKDGFGFLIPDDGSEDLYLSWREMRQLFDGDRAVVRETGVDRRGRREGQVIEVLERNTTQLVGRYYEESGSSIVVPENSRIGREILVKPGPIMPSQGQYVLLEIIEQPGRRTQPMGLVKQILGERQDAGMEVDVAVHTHGIPREWPPEVDEQIADFKSEVAQRDKQHRVDLREVPFVTIDGEDARDFDDAVFCETKKSGGWRLYVAIADVSYYVRPGSALDKEAHNRGTSVYFPGTVIPMLPEILSNGLCSLNPEVDRLAMVCEMTISARGKISGYKFYEGLIRSHARLTYNQVWSMLDRPLSDDGKENRRQRKALVPHIEELYNLFKVFKQVRASRGTIDFETVETQIIFGRNRKIDKIVPAVRNDAHKIIEECMLSANVCAARFLEKHGVPGLYRVHEGPTLEKRLNLNMFLGSLGLSVPQGKIQPADLQALLEEVRDRPDFQVIQTMVLRSMSQAVYTSDNQGHFGLAFNAYAHFTSPIRRYPDLLVHRAIRHIVRSPVPSRHVTRVGARDMNRKTIYPYDDAQVEAMGEHCSTTERRADEATRDAMDWLKCEYMQQHIGQTYTGVVSAVTGFGLFVALEDIFVEGLVHVTSLPGDYYHYDNVHQCLRGERTGRRFGLGDELEIIVSNVNMEDKKVDFELADGAPLKPRKPRSSRKTGSKKAGGKQLASVAKSRAAKKALMEAAKDDEKGKRGGKRRKPPKGQKNKAKNVSSPKSSRKNTGKAKADTNQSQARPKGRQPRKRKASS</sequence>
<dbReference type="GO" id="GO:0008859">
    <property type="term" value="F:exoribonuclease II activity"/>
    <property type="evidence" value="ECO:0007669"/>
    <property type="project" value="UniProtKB-EC"/>
</dbReference>
<dbReference type="Proteomes" id="UP001549366">
    <property type="component" value="Unassembled WGS sequence"/>
</dbReference>
<dbReference type="PROSITE" id="PS50126">
    <property type="entry name" value="S1"/>
    <property type="match status" value="1"/>
</dbReference>
<dbReference type="SMART" id="SM00357">
    <property type="entry name" value="CSP"/>
    <property type="match status" value="1"/>
</dbReference>
<evidence type="ECO:0000256" key="1">
    <source>
        <dbReference type="ARBA" id="ARBA00001849"/>
    </source>
</evidence>
<comment type="caution">
    <text evidence="11">The sequence shown here is derived from an EMBL/GenBank/DDBJ whole genome shotgun (WGS) entry which is preliminary data.</text>
</comment>
<dbReference type="Pfam" id="PF00773">
    <property type="entry name" value="RNB"/>
    <property type="match status" value="1"/>
</dbReference>
<dbReference type="InterPro" id="IPR013223">
    <property type="entry name" value="RNase_B_OB_dom"/>
</dbReference>
<dbReference type="PANTHER" id="PTHR23355:SF9">
    <property type="entry name" value="DIS3-LIKE EXONUCLEASE 2"/>
    <property type="match status" value="1"/>
</dbReference>
<dbReference type="Pfam" id="PF00575">
    <property type="entry name" value="S1"/>
    <property type="match status" value="1"/>
</dbReference>
<name>A0ABV2SIP9_9GAMM</name>
<dbReference type="InterPro" id="IPR004476">
    <property type="entry name" value="RNase_II/RNase_R"/>
</dbReference>